<dbReference type="InterPro" id="IPR041916">
    <property type="entry name" value="Anti_sigma_zinc_sf"/>
</dbReference>
<evidence type="ECO:0000313" key="3">
    <source>
        <dbReference type="Proteomes" id="UP000027931"/>
    </source>
</evidence>
<proteinExistence type="predicted"/>
<dbReference type="Gene3D" id="1.10.10.1320">
    <property type="entry name" value="Anti-sigma factor, zinc-finger domain"/>
    <property type="match status" value="1"/>
</dbReference>
<dbReference type="STRING" id="1157490.EL26_09230"/>
<dbReference type="AlphaFoldDB" id="A0A074LR67"/>
<organism evidence="2 3">
    <name type="scientific">Tumebacillus flagellatus</name>
    <dbReference type="NCBI Taxonomy" id="1157490"/>
    <lineage>
        <taxon>Bacteria</taxon>
        <taxon>Bacillati</taxon>
        <taxon>Bacillota</taxon>
        <taxon>Bacilli</taxon>
        <taxon>Bacillales</taxon>
        <taxon>Alicyclobacillaceae</taxon>
        <taxon>Tumebacillus</taxon>
    </lineage>
</organism>
<evidence type="ECO:0000313" key="2">
    <source>
        <dbReference type="EMBL" id="KEO83584.1"/>
    </source>
</evidence>
<dbReference type="Proteomes" id="UP000027931">
    <property type="component" value="Unassembled WGS sequence"/>
</dbReference>
<comment type="caution">
    <text evidence="2">The sequence shown here is derived from an EMBL/GenBank/DDBJ whole genome shotgun (WGS) entry which is preliminary data.</text>
</comment>
<evidence type="ECO:0000259" key="1">
    <source>
        <dbReference type="Pfam" id="PF16112"/>
    </source>
</evidence>
<protein>
    <recommendedName>
        <fullName evidence="1">DUF4830 domain-containing protein</fullName>
    </recommendedName>
</protein>
<dbReference type="RefSeq" id="WP_038086977.1">
    <property type="nucleotide sequence ID" value="NZ_JMIR01000010.1"/>
</dbReference>
<dbReference type="EMBL" id="JMIR01000010">
    <property type="protein sequence ID" value="KEO83584.1"/>
    <property type="molecule type" value="Genomic_DNA"/>
</dbReference>
<dbReference type="OrthoDB" id="2380065at2"/>
<dbReference type="InterPro" id="IPR032257">
    <property type="entry name" value="DUF4830"/>
</dbReference>
<gene>
    <name evidence="2" type="ORF">EL26_09230</name>
</gene>
<sequence>MTCKEIQELMWCGEITQQVQEHLQTCERCRAEQATLQELGLAVEAVPIPKPSRSLLPSTADIQAAITAHKRRRFTKWLSAGAVAACLALALTQIPSLLETGKNQSDVSDPSLLPQTTPKQAAPVEQIQTMLGTYHYTLKSQEPSIVKTTLPASFAGSAQGTQENLYYAYANVLSQEVNLDMTTHLGHEVDVYSLPLNETFAGGRIDGYQDCEVVAVFDQNRLVGIWLRTVGGSAMAAIDNKLFGEITNQLWGEWAKEQKLETRSADTVSWTPDQVITKYLDANNRGDHATMGTLLSLNYQFYLMTNGAGSTTSTPIVTGNYYGPMIEPNAKYQVKFVEDIPTGTVDATALFLVRNRQPYAMKTYEVDGGPNAMFFYMTQESKGGPWQIDNISTGP</sequence>
<reference evidence="2 3" key="1">
    <citation type="journal article" date="2013" name="Int. J. Syst. Evol. Microbiol.">
        <title>Tumebacillus flagellatus sp. nov., an alpha-amylase/pullulanase-producing bacterium isolated from cassava wastewater.</title>
        <authorList>
            <person name="Wang Q."/>
            <person name="Xie N."/>
            <person name="Qin Y."/>
            <person name="Shen N."/>
            <person name="Zhu J."/>
            <person name="Mi H."/>
            <person name="Huang R."/>
        </authorList>
    </citation>
    <scope>NUCLEOTIDE SEQUENCE [LARGE SCALE GENOMIC DNA]</scope>
    <source>
        <strain evidence="2 3">GST4</strain>
    </source>
</reference>
<dbReference type="Pfam" id="PF16112">
    <property type="entry name" value="DUF4830"/>
    <property type="match status" value="1"/>
</dbReference>
<accession>A0A074LR67</accession>
<keyword evidence="3" id="KW-1185">Reference proteome</keyword>
<feature type="domain" description="DUF4830" evidence="1">
    <location>
        <begin position="130"/>
        <end position="227"/>
    </location>
</feature>
<name>A0A074LR67_9BACL</name>